<reference evidence="2 3" key="1">
    <citation type="submission" date="2020-08" db="EMBL/GenBank/DDBJ databases">
        <title>Genome sequence of Erysipelothrix inopinata DSM 15511T.</title>
        <authorList>
            <person name="Hyun D.-W."/>
            <person name="Bae J.-W."/>
        </authorList>
    </citation>
    <scope>NUCLEOTIDE SEQUENCE [LARGE SCALE GENOMIC DNA]</scope>
    <source>
        <strain evidence="2 3">DSM 15511</strain>
    </source>
</reference>
<feature type="transmembrane region" description="Helical" evidence="1">
    <location>
        <begin position="156"/>
        <end position="176"/>
    </location>
</feature>
<keyword evidence="1" id="KW-0472">Membrane</keyword>
<proteinExistence type="predicted"/>
<dbReference type="EMBL" id="CP060715">
    <property type="protein sequence ID" value="QNN60186.1"/>
    <property type="molecule type" value="Genomic_DNA"/>
</dbReference>
<dbReference type="AlphaFoldDB" id="A0A7G9RX61"/>
<dbReference type="KEGG" id="eio:H9L01_07375"/>
<gene>
    <name evidence="2" type="ORF">H9L01_07375</name>
</gene>
<evidence type="ECO:0000313" key="2">
    <source>
        <dbReference type="EMBL" id="QNN60186.1"/>
    </source>
</evidence>
<organism evidence="2 3">
    <name type="scientific">Erysipelothrix inopinata</name>
    <dbReference type="NCBI Taxonomy" id="225084"/>
    <lineage>
        <taxon>Bacteria</taxon>
        <taxon>Bacillati</taxon>
        <taxon>Bacillota</taxon>
        <taxon>Erysipelotrichia</taxon>
        <taxon>Erysipelotrichales</taxon>
        <taxon>Erysipelotrichaceae</taxon>
        <taxon>Erysipelothrix</taxon>
    </lineage>
</organism>
<protein>
    <submittedName>
        <fullName evidence="2">Uncharacterized protein</fullName>
    </submittedName>
</protein>
<feature type="transmembrane region" description="Helical" evidence="1">
    <location>
        <begin position="336"/>
        <end position="353"/>
    </location>
</feature>
<feature type="transmembrane region" description="Helical" evidence="1">
    <location>
        <begin position="87"/>
        <end position="107"/>
    </location>
</feature>
<feature type="transmembrane region" description="Helical" evidence="1">
    <location>
        <begin position="119"/>
        <end position="136"/>
    </location>
</feature>
<evidence type="ECO:0000256" key="1">
    <source>
        <dbReference type="SAM" id="Phobius"/>
    </source>
</evidence>
<keyword evidence="3" id="KW-1185">Reference proteome</keyword>
<keyword evidence="1" id="KW-0812">Transmembrane</keyword>
<name>A0A7G9RX61_9FIRM</name>
<accession>A0A7G9RX61</accession>
<feature type="transmembrane region" description="Helical" evidence="1">
    <location>
        <begin position="359"/>
        <end position="380"/>
    </location>
</feature>
<dbReference type="RefSeq" id="WP_187533318.1">
    <property type="nucleotide sequence ID" value="NZ_CBCSHU010000026.1"/>
</dbReference>
<dbReference type="Proteomes" id="UP000515928">
    <property type="component" value="Chromosome"/>
</dbReference>
<feature type="transmembrane region" description="Helical" evidence="1">
    <location>
        <begin position="51"/>
        <end position="67"/>
    </location>
</feature>
<keyword evidence="1" id="KW-1133">Transmembrane helix</keyword>
<feature type="transmembrane region" description="Helical" evidence="1">
    <location>
        <begin position="18"/>
        <end position="39"/>
    </location>
</feature>
<feature type="transmembrane region" description="Helical" evidence="1">
    <location>
        <begin position="303"/>
        <end position="324"/>
    </location>
</feature>
<evidence type="ECO:0000313" key="3">
    <source>
        <dbReference type="Proteomes" id="UP000515928"/>
    </source>
</evidence>
<sequence length="403" mass="46139">MKKDIPLNEKHLKITSQLFSLTSVIIIIVSSALTGFLLFSNSTLFYRLIELLFGRIPYVGNMAYYYVKSMNIVNFNVLFEQAFKPLMMVDILYFFIPLLFFEIIIIIMKRYIMKHDHAFLTALLLIIIQGSILLTVNNNLILTHHIDSSLFELKNTLVRCMFVIQLILSFVLLYRLRNLNRFNLSQLFSHKAAKRLIHSGSIVVVIIFSLLATSLIFANNYVKTVEQNLKVDYVINLKPTADGLVHLNVPEKITKPLNMIGVSFPKEINGSMLTDQFGITEIDAGSMINNFVHTKVNLLTYRFLQVPLANASLSIFFLVLIFILEAVTQKVKDHATILYHIQWVLSAIIYFSVSKNFGTVINILSGLVFLGTSIHLIAYWKTNKKLLGFIQTVKDKWKHPKQA</sequence>
<feature type="transmembrane region" description="Helical" evidence="1">
    <location>
        <begin position="196"/>
        <end position="218"/>
    </location>
</feature>